<proteinExistence type="predicted"/>
<accession>H3ZMA1</accession>
<sequence length="192" mass="21529">MRLPWLILVLVVVVAGCLEMNETSKSTQSSSLESSFSCPVVHPGYGEFNANNLLFEKLDGKVLQTPAFLMPPNATIRIRGKLFAKEYKVGNITCYYAGKVKIKAFLGTPSMSGSWSHMAENLRDIENISVEITPRELFISPEKNATFEVEINTKNTHVGQNYYVYIVAFGESGWKSWGRIEIKIWGSEKSSH</sequence>
<dbReference type="KEGG" id="tlt:OCC_07109"/>
<dbReference type="PROSITE" id="PS51257">
    <property type="entry name" value="PROKAR_LIPOPROTEIN"/>
    <property type="match status" value="1"/>
</dbReference>
<dbReference type="HOGENOM" id="CLU_1307874_0_0_2"/>
<evidence type="ECO:0000313" key="2">
    <source>
        <dbReference type="Proteomes" id="UP000015502"/>
    </source>
</evidence>
<protein>
    <submittedName>
        <fullName evidence="1">Uncharacterized protein</fullName>
    </submittedName>
</protein>
<dbReference type="AlphaFoldDB" id="H3ZMA1"/>
<dbReference type="STRING" id="523849.OCC_07109"/>
<dbReference type="RefSeq" id="WP_004067805.1">
    <property type="nucleotide sequence ID" value="NC_022084.1"/>
</dbReference>
<organism evidence="1 2">
    <name type="scientific">Thermococcus litoralis (strain ATCC 51850 / DSM 5473 / JCM 8560 / NS-C)</name>
    <dbReference type="NCBI Taxonomy" id="523849"/>
    <lineage>
        <taxon>Archaea</taxon>
        <taxon>Methanobacteriati</taxon>
        <taxon>Methanobacteriota</taxon>
        <taxon>Thermococci</taxon>
        <taxon>Thermococcales</taxon>
        <taxon>Thermococcaceae</taxon>
        <taxon>Thermococcus</taxon>
    </lineage>
</organism>
<dbReference type="GeneID" id="16550661"/>
<keyword evidence="2" id="KW-1185">Reference proteome</keyword>
<dbReference type="OrthoDB" id="97284at2157"/>
<reference evidence="1 2" key="1">
    <citation type="journal article" date="2012" name="J. Bacteriol.">
        <title>Genome sequence of the model hyperthermophilic archaeon Thermococcus litoralis NS-C.</title>
        <authorList>
            <person name="Gardner A.F."/>
            <person name="Kumar S."/>
            <person name="Perler F.B."/>
        </authorList>
    </citation>
    <scope>NUCLEOTIDE SEQUENCE [LARGE SCALE GENOMIC DNA]</scope>
    <source>
        <strain evidence="2">ATCC 51850 / DSM 5473 / JCM 8560 / NS-C</strain>
    </source>
</reference>
<gene>
    <name evidence="1" type="ORF">OCC_07109</name>
</gene>
<dbReference type="Proteomes" id="UP000015502">
    <property type="component" value="Chromosome"/>
</dbReference>
<evidence type="ECO:0000313" key="1">
    <source>
        <dbReference type="EMBL" id="EHR78886.1"/>
    </source>
</evidence>
<dbReference type="PaxDb" id="523849-OCC_07109"/>
<name>H3ZMA1_THELN</name>
<dbReference type="EMBL" id="CP006670">
    <property type="protein sequence ID" value="EHR78886.1"/>
    <property type="molecule type" value="Genomic_DNA"/>
</dbReference>